<reference evidence="1 2" key="1">
    <citation type="journal article" date="2009" name="Proc. Natl. Acad. Sci. U.S.A.">
        <title>Hamiltonella defensa, genome evolution of protective bacterial endosymbiont from pathogenic ancestors.</title>
        <authorList>
            <person name="Degnan P.H."/>
            <person name="Yu Y."/>
            <person name="Sisneros N."/>
            <person name="Wing R.A."/>
            <person name="Moran N.A."/>
        </authorList>
    </citation>
    <scope>NUCLEOTIDE SEQUENCE [LARGE SCALE GENOMIC DNA]</scope>
    <source>
        <strain evidence="2">5AT</strain>
    </source>
</reference>
<dbReference type="AlphaFoldDB" id="C4K4A8"/>
<dbReference type="HOGENOM" id="CLU_3026010_0_0_6"/>
<dbReference type="EMBL" id="CP001277">
    <property type="protein sequence ID" value="ACQ67401.1"/>
    <property type="molecule type" value="Genomic_DNA"/>
</dbReference>
<evidence type="ECO:0000313" key="1">
    <source>
        <dbReference type="EMBL" id="ACQ67401.1"/>
    </source>
</evidence>
<name>C4K4A8_HAMD5</name>
<keyword evidence="2" id="KW-1185">Reference proteome</keyword>
<dbReference type="Proteomes" id="UP000002334">
    <property type="component" value="Chromosome"/>
</dbReference>
<sequence>MHVKLGFLRMIKNENRHYPIKKGDFIKTIETHMIKYDKGISQTGQESHWALKVSI</sequence>
<dbReference type="STRING" id="572265.HDEF_0661"/>
<dbReference type="KEGG" id="hde:HDEF_0661"/>
<evidence type="ECO:0000313" key="2">
    <source>
        <dbReference type="Proteomes" id="UP000002334"/>
    </source>
</evidence>
<organism evidence="1 2">
    <name type="scientific">Hamiltonella defensa subsp. Acyrthosiphon pisum (strain 5AT)</name>
    <dbReference type="NCBI Taxonomy" id="572265"/>
    <lineage>
        <taxon>Bacteria</taxon>
        <taxon>Pseudomonadati</taxon>
        <taxon>Pseudomonadota</taxon>
        <taxon>Gammaproteobacteria</taxon>
        <taxon>Enterobacterales</taxon>
        <taxon>Enterobacteriaceae</taxon>
        <taxon>aphid secondary symbionts</taxon>
        <taxon>Candidatus Williamhamiltonella</taxon>
    </lineage>
</organism>
<gene>
    <name evidence="1" type="ordered locus">HDEF_0661</name>
</gene>
<protein>
    <submittedName>
        <fullName evidence="1">Uncharacterized protein</fullName>
    </submittedName>
</protein>
<accession>C4K4A8</accession>
<proteinExistence type="predicted"/>